<feature type="non-terminal residue" evidence="1">
    <location>
        <position position="1"/>
    </location>
</feature>
<accession>A0A151K1S9</accession>
<gene>
    <name evidence="1" type="ORF">ALC62_00034</name>
</gene>
<protein>
    <recommendedName>
        <fullName evidence="3">THAP domain-containing protein 9</fullName>
    </recommendedName>
</protein>
<organism evidence="1 2">
    <name type="scientific">Cyphomyrmex costatus</name>
    <dbReference type="NCBI Taxonomy" id="456900"/>
    <lineage>
        <taxon>Eukaryota</taxon>
        <taxon>Metazoa</taxon>
        <taxon>Ecdysozoa</taxon>
        <taxon>Arthropoda</taxon>
        <taxon>Hexapoda</taxon>
        <taxon>Insecta</taxon>
        <taxon>Pterygota</taxon>
        <taxon>Neoptera</taxon>
        <taxon>Endopterygota</taxon>
        <taxon>Hymenoptera</taxon>
        <taxon>Apocrita</taxon>
        <taxon>Aculeata</taxon>
        <taxon>Formicoidea</taxon>
        <taxon>Formicidae</taxon>
        <taxon>Myrmicinae</taxon>
        <taxon>Cyphomyrmex</taxon>
    </lineage>
</organism>
<evidence type="ECO:0000313" key="2">
    <source>
        <dbReference type="Proteomes" id="UP000078542"/>
    </source>
</evidence>
<reference evidence="1 2" key="1">
    <citation type="submission" date="2016-03" db="EMBL/GenBank/DDBJ databases">
        <title>Cyphomyrmex costatus WGS genome.</title>
        <authorList>
            <person name="Nygaard S."/>
            <person name="Hu H."/>
            <person name="Boomsma J."/>
            <person name="Zhang G."/>
        </authorList>
    </citation>
    <scope>NUCLEOTIDE SEQUENCE [LARGE SCALE GENOMIC DNA]</scope>
    <source>
        <strain evidence="1">MS0001</strain>
        <tissue evidence="1">Whole body</tissue>
    </source>
</reference>
<evidence type="ECO:0008006" key="3">
    <source>
        <dbReference type="Google" id="ProtNLM"/>
    </source>
</evidence>
<comment type="caution">
    <text evidence="1">The sequence shown here is derived from an EMBL/GenBank/DDBJ whole genome shotgun (WGS) entry which is preliminary data.</text>
</comment>
<sequence>IQEPRYVGDITAQHLSTPEKAQRVLKIAKDTIARQRRKIKSLQQCRNRLIIRITTLKSLVKHLEQKNLLTELAAEHLKVNKPNLKT</sequence>
<name>A0A151K1S9_9HYME</name>
<keyword evidence="2" id="KW-1185">Reference proteome</keyword>
<dbReference type="EMBL" id="LKEX01008497">
    <property type="protein sequence ID" value="KYN50007.1"/>
    <property type="molecule type" value="Genomic_DNA"/>
</dbReference>
<evidence type="ECO:0000313" key="1">
    <source>
        <dbReference type="EMBL" id="KYN50007.1"/>
    </source>
</evidence>
<dbReference type="AlphaFoldDB" id="A0A151K1S9"/>
<dbReference type="Proteomes" id="UP000078542">
    <property type="component" value="Unassembled WGS sequence"/>
</dbReference>
<proteinExistence type="predicted"/>